<evidence type="ECO:0000313" key="2">
    <source>
        <dbReference type="Proteomes" id="UP000551501"/>
    </source>
</evidence>
<dbReference type="RefSeq" id="WP_183370806.1">
    <property type="nucleotide sequence ID" value="NZ_BAABHL010000124.1"/>
</dbReference>
<dbReference type="EMBL" id="JACIFP010000001">
    <property type="protein sequence ID" value="MBB4135789.1"/>
    <property type="molecule type" value="Genomic_DNA"/>
</dbReference>
<organism evidence="1 2">
    <name type="scientific">Gordonia humi</name>
    <dbReference type="NCBI Taxonomy" id="686429"/>
    <lineage>
        <taxon>Bacteria</taxon>
        <taxon>Bacillati</taxon>
        <taxon>Actinomycetota</taxon>
        <taxon>Actinomycetes</taxon>
        <taxon>Mycobacteriales</taxon>
        <taxon>Gordoniaceae</taxon>
        <taxon>Gordonia</taxon>
    </lineage>
</organism>
<proteinExistence type="predicted"/>
<comment type="caution">
    <text evidence="1">The sequence shown here is derived from an EMBL/GenBank/DDBJ whole genome shotgun (WGS) entry which is preliminary data.</text>
</comment>
<reference evidence="1 2" key="1">
    <citation type="submission" date="2020-08" db="EMBL/GenBank/DDBJ databases">
        <title>Sequencing the genomes of 1000 actinobacteria strains.</title>
        <authorList>
            <person name="Klenk H.-P."/>
        </authorList>
    </citation>
    <scope>NUCLEOTIDE SEQUENCE [LARGE SCALE GENOMIC DNA]</scope>
    <source>
        <strain evidence="1 2">DSM 45298</strain>
    </source>
</reference>
<evidence type="ECO:0000313" key="1">
    <source>
        <dbReference type="EMBL" id="MBB4135789.1"/>
    </source>
</evidence>
<dbReference type="Proteomes" id="UP000551501">
    <property type="component" value="Unassembled WGS sequence"/>
</dbReference>
<sequence length="142" mass="16361">MISREDILERYLDADEQIPLLTIDEFFADNPHEDSIAPNQRGYGRPDLVEIAERLTRFEADADVAWVRVQLHEEMFDDDYEGVAAESIAICTSLDEDEVEERLDTDSLESDGVWEGMSYDEDDFSDIPAVPEDHRILTMSWD</sequence>
<accession>A0A840F305</accession>
<name>A0A840F305_9ACTN</name>
<keyword evidence="2" id="KW-1185">Reference proteome</keyword>
<gene>
    <name evidence="1" type="ORF">BKA16_002341</name>
</gene>
<protein>
    <submittedName>
        <fullName evidence="1">Uncharacterized protein</fullName>
    </submittedName>
</protein>
<dbReference type="AlphaFoldDB" id="A0A840F305"/>